<dbReference type="STRING" id="463040.CAL15_11735"/>
<evidence type="ECO:0000256" key="1">
    <source>
        <dbReference type="SAM" id="Phobius"/>
    </source>
</evidence>
<evidence type="ECO:0008006" key="4">
    <source>
        <dbReference type="Google" id="ProtNLM"/>
    </source>
</evidence>
<protein>
    <recommendedName>
        <fullName evidence="4">Transmembrane protein</fullName>
    </recommendedName>
</protein>
<dbReference type="AlphaFoldDB" id="A0A1W6ZC75"/>
<organism evidence="2 3">
    <name type="scientific">Bordetella genomosp. 13</name>
    <dbReference type="NCBI Taxonomy" id="463040"/>
    <lineage>
        <taxon>Bacteria</taxon>
        <taxon>Pseudomonadati</taxon>
        <taxon>Pseudomonadota</taxon>
        <taxon>Betaproteobacteria</taxon>
        <taxon>Burkholderiales</taxon>
        <taxon>Alcaligenaceae</taxon>
        <taxon>Bordetella</taxon>
    </lineage>
</organism>
<dbReference type="Proteomes" id="UP000194161">
    <property type="component" value="Chromosome"/>
</dbReference>
<accession>A0A1W6ZC75</accession>
<keyword evidence="3" id="KW-1185">Reference proteome</keyword>
<dbReference type="KEGG" id="bgm:CAL15_11735"/>
<sequence length="83" mass="9266">MRTLKPILILWPSFLTAALGSAIAFALVDPLHLPTPGDYAHGRLEIYTVVFFTLWALAALSSAMTIWLSPRRKALDRLDELDD</sequence>
<keyword evidence="1" id="KW-0812">Transmembrane</keyword>
<keyword evidence="1" id="KW-0472">Membrane</keyword>
<keyword evidence="1" id="KW-1133">Transmembrane helix</keyword>
<dbReference type="OrthoDB" id="6197657at2"/>
<evidence type="ECO:0000313" key="3">
    <source>
        <dbReference type="Proteomes" id="UP000194161"/>
    </source>
</evidence>
<evidence type="ECO:0000313" key="2">
    <source>
        <dbReference type="EMBL" id="ARP94988.1"/>
    </source>
</evidence>
<name>A0A1W6ZC75_9BORD</name>
<proteinExistence type="predicted"/>
<reference evidence="2 3" key="1">
    <citation type="submission" date="2017-05" db="EMBL/GenBank/DDBJ databases">
        <title>Complete and WGS of Bordetella genogroups.</title>
        <authorList>
            <person name="Spilker T."/>
            <person name="LiPuma J."/>
        </authorList>
    </citation>
    <scope>NUCLEOTIDE SEQUENCE [LARGE SCALE GENOMIC DNA]</scope>
    <source>
        <strain evidence="2 3">AU7206</strain>
    </source>
</reference>
<gene>
    <name evidence="2" type="ORF">CAL15_11735</name>
</gene>
<feature type="transmembrane region" description="Helical" evidence="1">
    <location>
        <begin position="46"/>
        <end position="68"/>
    </location>
</feature>
<dbReference type="EMBL" id="CP021111">
    <property type="protein sequence ID" value="ARP94988.1"/>
    <property type="molecule type" value="Genomic_DNA"/>
</dbReference>
<dbReference type="RefSeq" id="WP_086078754.1">
    <property type="nucleotide sequence ID" value="NZ_CP021111.1"/>
</dbReference>